<dbReference type="InParanoid" id="A0A369JN78"/>
<reference evidence="2" key="1">
    <citation type="submission" date="2018-04" db="EMBL/GenBank/DDBJ databases">
        <title>Whole genome sequencing of Hypsizygus marmoreus.</title>
        <authorList>
            <person name="Choi I.-G."/>
            <person name="Min B."/>
            <person name="Kim J.-G."/>
            <person name="Kim S."/>
            <person name="Oh Y.-L."/>
            <person name="Kong W.-S."/>
            <person name="Park H."/>
            <person name="Jeong J."/>
            <person name="Song E.-S."/>
        </authorList>
    </citation>
    <scope>NUCLEOTIDE SEQUENCE [LARGE SCALE GENOMIC DNA]</scope>
    <source>
        <strain evidence="2">51987-8</strain>
    </source>
</reference>
<dbReference type="InterPro" id="IPR023213">
    <property type="entry name" value="CAT-like_dom_sf"/>
</dbReference>
<sequence length="504" mass="55358">MPVTSRVRLLPSPSPKPVYTPLSILDAVVARFSPTAAIWMYEAAPSIDQLTASLKRTLDAYPQWAGQLQWAPYDPRGDHTQRYGRFVLVHGTDADPGVEYIISTSPRLFSSLVGETTKGCLEVGNFPPSDELLDPTTPLALHNLVDFAGLPCMIVQVTTFADHGVAIAVKFTHPVADAHTMLQFTLDWASVNKAMLGGTAMPVLAPVFDPQLVDRAAAGDIDAAQPDPALLKTASELPLHRYDCWASSPGCPAAMAPITVIPSELKPQDIGTLGSPLPWNEWDSSAPVSHCLVRFDPHELHAMWEEASSASHVSHLDALLAHIWSLIIRARGFEGEYHLDVTFGFRNRLDPPLPSTFLGSPLTLTKVTTTLRTGVDAQLKEMAESIRACLNQFTPVTLPALLHEMIFEVSPQRRWNAFFGNRNTIVTTWLQLGIRDVDFGTGTPAYVEAVMPSVDGCIQVMEGESSDKSRTGKWYDGVVVVSLHLKDEVMERLLHDPSLRKYRN</sequence>
<dbReference type="PANTHER" id="PTHR31642">
    <property type="entry name" value="TRICHOTHECENE 3-O-ACETYLTRANSFERASE"/>
    <property type="match status" value="1"/>
</dbReference>
<dbReference type="OrthoDB" id="444127at2759"/>
<evidence type="ECO:0000313" key="2">
    <source>
        <dbReference type="EMBL" id="RDB23689.1"/>
    </source>
</evidence>
<dbReference type="Gene3D" id="3.30.559.10">
    <property type="entry name" value="Chloramphenicol acetyltransferase-like domain"/>
    <property type="match status" value="2"/>
</dbReference>
<dbReference type="AlphaFoldDB" id="A0A369JN78"/>
<dbReference type="GO" id="GO:0016747">
    <property type="term" value="F:acyltransferase activity, transferring groups other than amino-acyl groups"/>
    <property type="evidence" value="ECO:0007669"/>
    <property type="project" value="TreeGrafter"/>
</dbReference>
<dbReference type="PANTHER" id="PTHR31642:SF310">
    <property type="entry name" value="FATTY ALCOHOL:CAFFEOYL-COA ACYLTRANSFERASE"/>
    <property type="match status" value="1"/>
</dbReference>
<dbReference type="InterPro" id="IPR050317">
    <property type="entry name" value="Plant_Fungal_Acyltransferase"/>
</dbReference>
<dbReference type="GO" id="GO:0044550">
    <property type="term" value="P:secondary metabolite biosynthetic process"/>
    <property type="evidence" value="ECO:0007669"/>
    <property type="project" value="TreeGrafter"/>
</dbReference>
<evidence type="ECO:0000256" key="1">
    <source>
        <dbReference type="ARBA" id="ARBA00022679"/>
    </source>
</evidence>
<comment type="caution">
    <text evidence="2">The sequence shown here is derived from an EMBL/GenBank/DDBJ whole genome shotgun (WGS) entry which is preliminary data.</text>
</comment>
<proteinExistence type="predicted"/>
<evidence type="ECO:0000313" key="3">
    <source>
        <dbReference type="Proteomes" id="UP000076154"/>
    </source>
</evidence>
<name>A0A369JN78_HYPMA</name>
<dbReference type="Pfam" id="PF02458">
    <property type="entry name" value="Transferase"/>
    <property type="match status" value="2"/>
</dbReference>
<dbReference type="Proteomes" id="UP000076154">
    <property type="component" value="Unassembled WGS sequence"/>
</dbReference>
<gene>
    <name evidence="2" type="primary">HCT2</name>
    <name evidence="2" type="ORF">Hypma_009062</name>
</gene>
<keyword evidence="1" id="KW-0808">Transferase</keyword>
<accession>A0A369JN78</accession>
<dbReference type="EMBL" id="LUEZ02000046">
    <property type="protein sequence ID" value="RDB23689.1"/>
    <property type="molecule type" value="Genomic_DNA"/>
</dbReference>
<keyword evidence="3" id="KW-1185">Reference proteome</keyword>
<organism evidence="2 3">
    <name type="scientific">Hypsizygus marmoreus</name>
    <name type="common">White beech mushroom</name>
    <name type="synonym">Agaricus marmoreus</name>
    <dbReference type="NCBI Taxonomy" id="39966"/>
    <lineage>
        <taxon>Eukaryota</taxon>
        <taxon>Fungi</taxon>
        <taxon>Dikarya</taxon>
        <taxon>Basidiomycota</taxon>
        <taxon>Agaricomycotina</taxon>
        <taxon>Agaricomycetes</taxon>
        <taxon>Agaricomycetidae</taxon>
        <taxon>Agaricales</taxon>
        <taxon>Tricholomatineae</taxon>
        <taxon>Lyophyllaceae</taxon>
        <taxon>Hypsizygus</taxon>
    </lineage>
</organism>
<protein>
    <submittedName>
        <fullName evidence="2">Hydroxycinnamoyltransferase 2</fullName>
    </submittedName>
</protein>
<dbReference type="STRING" id="39966.A0A369JN78"/>